<proteinExistence type="predicted"/>
<dbReference type="AlphaFoldDB" id="A0A1M5YQ90"/>
<keyword evidence="1" id="KW-0812">Transmembrane</keyword>
<dbReference type="OrthoDB" id="1903708at2"/>
<protein>
    <submittedName>
        <fullName evidence="2">Uncharacterized protein</fullName>
    </submittedName>
</protein>
<name>A0A1M5YQ90_9FIRM</name>
<organism evidence="2 3">
    <name type="scientific">Sporanaerobacter acetigenes DSM 13106</name>
    <dbReference type="NCBI Taxonomy" id="1123281"/>
    <lineage>
        <taxon>Bacteria</taxon>
        <taxon>Bacillati</taxon>
        <taxon>Bacillota</taxon>
        <taxon>Tissierellia</taxon>
        <taxon>Tissierellales</taxon>
        <taxon>Sporanaerobacteraceae</taxon>
        <taxon>Sporanaerobacter</taxon>
    </lineage>
</organism>
<feature type="transmembrane region" description="Helical" evidence="1">
    <location>
        <begin position="12"/>
        <end position="29"/>
    </location>
</feature>
<dbReference type="EMBL" id="FQXR01000014">
    <property type="protein sequence ID" value="SHI14079.1"/>
    <property type="molecule type" value="Genomic_DNA"/>
</dbReference>
<sequence length="157" mass="18640">MKEYKYNPKRYFLSVTAPGFFMIGILIFSLSKNIKSTNFNIYTLAIIVSIYGIINTFVSISHPEKIVDDGEKLEFHSFGRVHSYYLNKVKYFRVKEYYNGKIYLRIGNPTLLKGRYWINAPMYTDGEELYLSFREREKKIHPDSLKYRESISSKKKK</sequence>
<dbReference type="STRING" id="1123281.SAMN02745180_02356"/>
<keyword evidence="1" id="KW-1133">Transmembrane helix</keyword>
<evidence type="ECO:0000313" key="2">
    <source>
        <dbReference type="EMBL" id="SHI14079.1"/>
    </source>
</evidence>
<dbReference type="RefSeq" id="WP_072744992.1">
    <property type="nucleotide sequence ID" value="NZ_FQXR01000014.1"/>
</dbReference>
<feature type="transmembrane region" description="Helical" evidence="1">
    <location>
        <begin position="41"/>
        <end position="60"/>
    </location>
</feature>
<dbReference type="Proteomes" id="UP000184389">
    <property type="component" value="Unassembled WGS sequence"/>
</dbReference>
<keyword evidence="1" id="KW-0472">Membrane</keyword>
<evidence type="ECO:0000256" key="1">
    <source>
        <dbReference type="SAM" id="Phobius"/>
    </source>
</evidence>
<keyword evidence="3" id="KW-1185">Reference proteome</keyword>
<evidence type="ECO:0000313" key="3">
    <source>
        <dbReference type="Proteomes" id="UP000184389"/>
    </source>
</evidence>
<accession>A0A1M5YQ90</accession>
<gene>
    <name evidence="2" type="ORF">SAMN02745180_02356</name>
</gene>
<reference evidence="2 3" key="1">
    <citation type="submission" date="2016-11" db="EMBL/GenBank/DDBJ databases">
        <authorList>
            <person name="Jaros S."/>
            <person name="Januszkiewicz K."/>
            <person name="Wedrychowicz H."/>
        </authorList>
    </citation>
    <scope>NUCLEOTIDE SEQUENCE [LARGE SCALE GENOMIC DNA]</scope>
    <source>
        <strain evidence="2 3">DSM 13106</strain>
    </source>
</reference>